<dbReference type="InterPro" id="IPR044925">
    <property type="entry name" value="His-Me_finger_sf"/>
</dbReference>
<sequence>MESFNSKYVSQDRGYLTECWTWKAYKDRHGYGRFGFGGKVESAHRVAWQLFRGELPPYPEFELDHLCGNRDCVNPHHLQAVTHQENLSRRNIPFVPVCKNGHEYTPENTYIRPSGAKDCRACIRDRVRRYQVNKGAVA</sequence>
<gene>
    <name evidence="2" type="ORF">N5C32_00225</name>
</gene>
<dbReference type="Gene3D" id="3.90.75.10">
    <property type="entry name" value="Homing Intron 3 (I-ppo) Encoded Endonuclease, Chain A"/>
    <property type="match status" value="1"/>
</dbReference>
<organism evidence="2 3">
    <name type="scientific">Stutzerimonas stutzeri</name>
    <name type="common">Pseudomonas stutzeri</name>
    <dbReference type="NCBI Taxonomy" id="316"/>
    <lineage>
        <taxon>Bacteria</taxon>
        <taxon>Pseudomonadati</taxon>
        <taxon>Pseudomonadota</taxon>
        <taxon>Gammaproteobacteria</taxon>
        <taxon>Pseudomonadales</taxon>
        <taxon>Pseudomonadaceae</taxon>
        <taxon>Stutzerimonas</taxon>
    </lineage>
</organism>
<evidence type="ECO:0000313" key="3">
    <source>
        <dbReference type="Proteomes" id="UP001158500"/>
    </source>
</evidence>
<dbReference type="GO" id="GO:0004519">
    <property type="term" value="F:endonuclease activity"/>
    <property type="evidence" value="ECO:0007669"/>
    <property type="project" value="UniProtKB-KW"/>
</dbReference>
<dbReference type="InterPro" id="IPR044930">
    <property type="entry name" value="Homing_endonuclease_His-Me"/>
</dbReference>
<keyword evidence="2" id="KW-0540">Nuclease</keyword>
<keyword evidence="2" id="KW-0378">Hydrolase</keyword>
<dbReference type="AlphaFoldDB" id="A0AA42TCX9"/>
<evidence type="ECO:0000259" key="1">
    <source>
        <dbReference type="Pfam" id="PF13392"/>
    </source>
</evidence>
<dbReference type="SUPFAM" id="SSF54060">
    <property type="entry name" value="His-Me finger endonucleases"/>
    <property type="match status" value="1"/>
</dbReference>
<dbReference type="InterPro" id="IPR003615">
    <property type="entry name" value="HNH_nuc"/>
</dbReference>
<dbReference type="Pfam" id="PF13392">
    <property type="entry name" value="HNH_3"/>
    <property type="match status" value="1"/>
</dbReference>
<dbReference type="EMBL" id="JAOCAE010000001">
    <property type="protein sequence ID" value="MDH1234461.1"/>
    <property type="molecule type" value="Genomic_DNA"/>
</dbReference>
<dbReference type="RefSeq" id="WP_279640939.1">
    <property type="nucleotide sequence ID" value="NZ_JAOCAE010000001.1"/>
</dbReference>
<accession>A0AA42TCX9</accession>
<dbReference type="Proteomes" id="UP001158500">
    <property type="component" value="Unassembled WGS sequence"/>
</dbReference>
<comment type="caution">
    <text evidence="2">The sequence shown here is derived from an EMBL/GenBank/DDBJ whole genome shotgun (WGS) entry which is preliminary data.</text>
</comment>
<reference evidence="2" key="1">
    <citation type="submission" date="2022-09" db="EMBL/GenBank/DDBJ databases">
        <title>Intensive care unit water sources are persistently colonized with multi-drug resistant bacteria and are the site of extensive horizontal gene transfer of antibiotic resistance genes.</title>
        <authorList>
            <person name="Diorio-Toth L."/>
        </authorList>
    </citation>
    <scope>NUCLEOTIDE SEQUENCE</scope>
    <source>
        <strain evidence="2">GD03947</strain>
    </source>
</reference>
<protein>
    <submittedName>
        <fullName evidence="2">HNH endonuclease</fullName>
    </submittedName>
</protein>
<name>A0AA42TCX9_STUST</name>
<feature type="domain" description="HNH nuclease" evidence="1">
    <location>
        <begin position="43"/>
        <end position="86"/>
    </location>
</feature>
<evidence type="ECO:0000313" key="2">
    <source>
        <dbReference type="EMBL" id="MDH1234461.1"/>
    </source>
</evidence>
<proteinExistence type="predicted"/>
<keyword evidence="2" id="KW-0255">Endonuclease</keyword>